<comment type="subcellular location">
    <subcellularLocation>
        <location evidence="1">Nucleus</location>
    </subcellularLocation>
</comment>
<proteinExistence type="predicted"/>
<evidence type="ECO:0000256" key="2">
    <source>
        <dbReference type="ARBA" id="ARBA00023015"/>
    </source>
</evidence>
<dbReference type="SMR" id="A0A3B6TUC7"/>
<dbReference type="GO" id="GO:0006355">
    <property type="term" value="P:regulation of DNA-templated transcription"/>
    <property type="evidence" value="ECO:0007669"/>
    <property type="project" value="InterPro"/>
</dbReference>
<feature type="compositionally biased region" description="Basic and acidic residues" evidence="6">
    <location>
        <begin position="190"/>
        <end position="200"/>
    </location>
</feature>
<protein>
    <recommendedName>
        <fullName evidence="7">NAC domain-containing protein</fullName>
    </recommendedName>
</protein>
<evidence type="ECO:0000256" key="1">
    <source>
        <dbReference type="ARBA" id="ARBA00004123"/>
    </source>
</evidence>
<dbReference type="GO" id="GO:0003677">
    <property type="term" value="F:DNA binding"/>
    <property type="evidence" value="ECO:0007669"/>
    <property type="project" value="UniProtKB-KW"/>
</dbReference>
<dbReference type="GeneID" id="123166108"/>
<dbReference type="EnsemblPlants" id="TraesCS7D02G371800.1">
    <property type="protein sequence ID" value="TraesCS7D02G371800.1"/>
    <property type="gene ID" value="TraesCS7D02G371800"/>
</dbReference>
<evidence type="ECO:0000256" key="6">
    <source>
        <dbReference type="SAM" id="MobiDB-lite"/>
    </source>
</evidence>
<feature type="compositionally biased region" description="Pro residues" evidence="6">
    <location>
        <begin position="380"/>
        <end position="390"/>
    </location>
</feature>
<dbReference type="Pfam" id="PF02365">
    <property type="entry name" value="NAM"/>
    <property type="match status" value="1"/>
</dbReference>
<dbReference type="Gene3D" id="2.170.150.80">
    <property type="entry name" value="NAC domain"/>
    <property type="match status" value="1"/>
</dbReference>
<dbReference type="Gramene" id="TraesCS7D03G0877200.1">
    <property type="protein sequence ID" value="TraesCS7D03G0877200.1.CDS"/>
    <property type="gene ID" value="TraesCS7D03G0877200"/>
</dbReference>
<keyword evidence="5" id="KW-0539">Nucleus</keyword>
<dbReference type="Gramene" id="TraesCAD_scaffold_009402_01G000100.1">
    <property type="protein sequence ID" value="TraesCAD_scaffold_009402_01G000100.1"/>
    <property type="gene ID" value="TraesCAD_scaffold_009402_01G000100"/>
</dbReference>
<dbReference type="GO" id="GO:0005634">
    <property type="term" value="C:nucleus"/>
    <property type="evidence" value="ECO:0007669"/>
    <property type="project" value="UniProtKB-SubCell"/>
</dbReference>
<evidence type="ECO:0000313" key="9">
    <source>
        <dbReference type="Proteomes" id="UP000019116"/>
    </source>
</evidence>
<accession>A0A3B6TUC7</accession>
<feature type="compositionally biased region" description="Acidic residues" evidence="6">
    <location>
        <begin position="208"/>
        <end position="217"/>
    </location>
</feature>
<dbReference type="Gramene" id="TraesARI7D03G04502710.1">
    <property type="protein sequence ID" value="TraesARI7D03G04502710.1"/>
    <property type="gene ID" value="TraesARI7D03G04502710"/>
</dbReference>
<dbReference type="RefSeq" id="XP_044439806.1">
    <property type="nucleotide sequence ID" value="XM_044583871.1"/>
</dbReference>
<keyword evidence="3" id="KW-0238">DNA-binding</keyword>
<dbReference type="Gramene" id="TraesJAG7D03G04409180.1">
    <property type="protein sequence ID" value="TraesJAG7D03G04409180.1"/>
    <property type="gene ID" value="TraesJAG7D03G04409180"/>
</dbReference>
<dbReference type="InterPro" id="IPR036093">
    <property type="entry name" value="NAC_dom_sf"/>
</dbReference>
<gene>
    <name evidence="8" type="primary">LOC123166108</name>
</gene>
<name>A0A3B6TUC7_WHEAT</name>
<feature type="region of interest" description="Disordered" evidence="6">
    <location>
        <begin position="182"/>
        <end position="236"/>
    </location>
</feature>
<feature type="region of interest" description="Disordered" evidence="6">
    <location>
        <begin position="502"/>
        <end position="524"/>
    </location>
</feature>
<dbReference type="Gramene" id="TraesNOR7D03G04474980.1">
    <property type="protein sequence ID" value="TraesNOR7D03G04474980.1"/>
    <property type="gene ID" value="TraesNOR7D03G04474980"/>
</dbReference>
<sequence length="524" mass="57053">MAGAAHKHDKGKMPKAAAVGDDWLNRHGFPHGYHFVPDDPELLRLLEDMIAGRALPYPLPSIFHGVRIRNYHPAELHELYKAHKEAGSIYFFNEREFSGSARVRPGRTAKDGWWKASGGGLPLVRRGLVVGYKLTLVFYEKRPGDKPDVKTDWIVKEYTIVGPNKKVSEMALYRLYNKSENKSKEKKKKAKEEKATHEEENTPASTWAEEEEEEEEAPPSPPYPPAGGATSQAQAGQPHDYHHYYALGAAAAPGPSTSCWVPPDAGYTGLTDTVWTPDAGGTSQAQLAGQPHDYQQCTFGAAASAPGWEAPGPSSSSSSWVTPGDTKYYLQLQHAGGPAYSWEDHKLTPLVPSGPAPLAHDLPASQQHFGHQEETADPPKTQPPPPPPAPAVQGGYLDGEFDVWCKTQQVASSPAFRMPDGIDSQQVAASPAFHMPDGIDSRQVAASPAFHMPDGIDPQQVAVSPLPMLEDIDFSVLLKDIPMMPTDENSDRLSCTLDELLFPKMEDDAPPPSPPTSMGNNNQV</sequence>
<evidence type="ECO:0000256" key="5">
    <source>
        <dbReference type="ARBA" id="ARBA00023242"/>
    </source>
</evidence>
<dbReference type="STRING" id="4565.A0A3B6TUC7"/>
<dbReference type="Gramene" id="TraesPARA_EIv1.0_2596850.1">
    <property type="protein sequence ID" value="TraesPARA_EIv1.0_2596850.1.CDS"/>
    <property type="gene ID" value="TraesPARA_EIv1.0_2596850"/>
</dbReference>
<evidence type="ECO:0000259" key="7">
    <source>
        <dbReference type="PROSITE" id="PS51005"/>
    </source>
</evidence>
<dbReference type="OrthoDB" id="688516at2759"/>
<dbReference type="Gramene" id="TraesCLE_scaffold_014547_01G000100.1">
    <property type="protein sequence ID" value="TraesCLE_scaffold_014547_01G000100.1"/>
    <property type="gene ID" value="TraesCLE_scaffold_014547_01G000100"/>
</dbReference>
<dbReference type="Gramene" id="TraesCS7D02G371800.1">
    <property type="protein sequence ID" value="TraesCS7D02G371800.1"/>
    <property type="gene ID" value="TraesCS7D02G371800"/>
</dbReference>
<reference evidence="8" key="1">
    <citation type="submission" date="2018-08" db="EMBL/GenBank/DDBJ databases">
        <authorList>
            <person name="Rossello M."/>
        </authorList>
    </citation>
    <scope>NUCLEOTIDE SEQUENCE [LARGE SCALE GENOMIC DNA]</scope>
    <source>
        <strain evidence="8">cv. Chinese Spring</strain>
    </source>
</reference>
<keyword evidence="2" id="KW-0805">Transcription regulation</keyword>
<evidence type="ECO:0000313" key="8">
    <source>
        <dbReference type="EnsemblPlants" id="TraesCS7D02G371800.1"/>
    </source>
</evidence>
<dbReference type="Gramene" id="TraesROB_scaffold_102875_01G000100.1">
    <property type="protein sequence ID" value="TraesROB_scaffold_102875_01G000100.1"/>
    <property type="gene ID" value="TraesROB_scaffold_102875_01G000100"/>
</dbReference>
<dbReference type="Gramene" id="TraesSYM7D03G04480010.1">
    <property type="protein sequence ID" value="TraesSYM7D03G04480010.1"/>
    <property type="gene ID" value="TraesSYM7D03G04480010"/>
</dbReference>
<evidence type="ECO:0000256" key="3">
    <source>
        <dbReference type="ARBA" id="ARBA00023125"/>
    </source>
</evidence>
<organism evidence="8">
    <name type="scientific">Triticum aestivum</name>
    <name type="common">Wheat</name>
    <dbReference type="NCBI Taxonomy" id="4565"/>
    <lineage>
        <taxon>Eukaryota</taxon>
        <taxon>Viridiplantae</taxon>
        <taxon>Streptophyta</taxon>
        <taxon>Embryophyta</taxon>
        <taxon>Tracheophyta</taxon>
        <taxon>Spermatophyta</taxon>
        <taxon>Magnoliopsida</taxon>
        <taxon>Liliopsida</taxon>
        <taxon>Poales</taxon>
        <taxon>Poaceae</taxon>
        <taxon>BOP clade</taxon>
        <taxon>Pooideae</taxon>
        <taxon>Triticodae</taxon>
        <taxon>Triticeae</taxon>
        <taxon>Triticinae</taxon>
        <taxon>Triticum</taxon>
    </lineage>
</organism>
<feature type="domain" description="NAC" evidence="7">
    <location>
        <begin position="29"/>
        <end position="178"/>
    </location>
</feature>
<reference evidence="8" key="2">
    <citation type="submission" date="2018-10" db="UniProtKB">
        <authorList>
            <consortium name="EnsemblPlants"/>
        </authorList>
    </citation>
    <scope>IDENTIFICATION</scope>
</reference>
<dbReference type="Gramene" id="TraesWEE_scaffold_116296_01G000100.1">
    <property type="protein sequence ID" value="TraesWEE_scaffold_116296_01G000100.1"/>
    <property type="gene ID" value="TraesWEE_scaffold_116296_01G000100"/>
</dbReference>
<dbReference type="AlphaFoldDB" id="A0A3B6TUC7"/>
<dbReference type="Gramene" id="TraesMAC7D03G04418150.1">
    <property type="protein sequence ID" value="TraesMAC7D03G04418150.1"/>
    <property type="gene ID" value="TraesMAC7D03G04418150"/>
</dbReference>
<keyword evidence="9" id="KW-1185">Reference proteome</keyword>
<evidence type="ECO:0000256" key="4">
    <source>
        <dbReference type="ARBA" id="ARBA00023163"/>
    </source>
</evidence>
<feature type="compositionally biased region" description="Low complexity" evidence="6">
    <location>
        <begin position="226"/>
        <end position="236"/>
    </location>
</feature>
<keyword evidence="4" id="KW-0804">Transcription</keyword>
<dbReference type="InterPro" id="IPR003441">
    <property type="entry name" value="NAC-dom"/>
</dbReference>
<dbReference type="OMA" id="FHMPDGI"/>
<dbReference type="Gramene" id="TraesRN7D0100901100.1">
    <property type="protein sequence ID" value="TraesRN7D0100901100.1"/>
    <property type="gene ID" value="TraesRN7D0100901100"/>
</dbReference>
<dbReference type="SUPFAM" id="SSF101941">
    <property type="entry name" value="NAC domain"/>
    <property type="match status" value="1"/>
</dbReference>
<feature type="region of interest" description="Disordered" evidence="6">
    <location>
        <begin position="367"/>
        <end position="396"/>
    </location>
</feature>
<dbReference type="PANTHER" id="PTHR31719">
    <property type="entry name" value="NAC TRANSCRIPTION FACTOR 56"/>
    <property type="match status" value="1"/>
</dbReference>
<dbReference type="Proteomes" id="UP000019116">
    <property type="component" value="Chromosome 7D"/>
</dbReference>
<dbReference type="PROSITE" id="PS51005">
    <property type="entry name" value="NAC"/>
    <property type="match status" value="1"/>
</dbReference>
<dbReference type="PANTHER" id="PTHR31719:SF94">
    <property type="entry name" value="PROTEIN ATAF2"/>
    <property type="match status" value="1"/>
</dbReference>
<dbReference type="Gramene" id="TraesSTA7D03G04420220.1">
    <property type="protein sequence ID" value="TraesSTA7D03G04420220.1"/>
    <property type="gene ID" value="TraesSTA7D03G04420220"/>
</dbReference>